<comment type="caution">
    <text evidence="1">The sequence shown here is derived from an EMBL/GenBank/DDBJ whole genome shotgun (WGS) entry which is preliminary data.</text>
</comment>
<gene>
    <name evidence="1" type="ORF">S06H3_03196</name>
</gene>
<dbReference type="EMBL" id="BARV01001012">
    <property type="protein sequence ID" value="GAH91061.1"/>
    <property type="molecule type" value="Genomic_DNA"/>
</dbReference>
<protein>
    <submittedName>
        <fullName evidence="1">Uncharacterized protein</fullName>
    </submittedName>
</protein>
<reference evidence="1" key="1">
    <citation type="journal article" date="2014" name="Front. Microbiol.">
        <title>High frequency of phylogenetically diverse reductive dehalogenase-homologous genes in deep subseafloor sedimentary metagenomes.</title>
        <authorList>
            <person name="Kawai M."/>
            <person name="Futagami T."/>
            <person name="Toyoda A."/>
            <person name="Takaki Y."/>
            <person name="Nishi S."/>
            <person name="Hori S."/>
            <person name="Arai W."/>
            <person name="Tsubouchi T."/>
            <person name="Morono Y."/>
            <person name="Uchiyama I."/>
            <person name="Ito T."/>
            <person name="Fujiyama A."/>
            <person name="Inagaki F."/>
            <person name="Takami H."/>
        </authorList>
    </citation>
    <scope>NUCLEOTIDE SEQUENCE</scope>
    <source>
        <strain evidence="1">Expedition CK06-06</strain>
    </source>
</reference>
<name>X1J8Q0_9ZZZZ</name>
<accession>X1J8Q0</accession>
<evidence type="ECO:0000313" key="1">
    <source>
        <dbReference type="EMBL" id="GAH91061.1"/>
    </source>
</evidence>
<organism evidence="1">
    <name type="scientific">marine sediment metagenome</name>
    <dbReference type="NCBI Taxonomy" id="412755"/>
    <lineage>
        <taxon>unclassified sequences</taxon>
        <taxon>metagenomes</taxon>
        <taxon>ecological metagenomes</taxon>
    </lineage>
</organism>
<dbReference type="AlphaFoldDB" id="X1J8Q0"/>
<sequence>MPVIEVTTSSMKIASHDPRRKFISFQNTSDQSTTSIYISEKPNPARDKDELWRLRPGERPIFITRAIGFPERAFYAVASVTGRLVLGFQNEDKRR</sequence>
<proteinExistence type="predicted"/>